<dbReference type="HOGENOM" id="CLU_134210_2_0_2"/>
<dbReference type="InterPro" id="IPR029060">
    <property type="entry name" value="PIN-like_dom_sf"/>
</dbReference>
<dbReference type="InterPro" id="IPR022907">
    <property type="entry name" value="VapC_family"/>
</dbReference>
<dbReference type="Pfam" id="PF01850">
    <property type="entry name" value="PIN"/>
    <property type="match status" value="1"/>
</dbReference>
<proteinExistence type="inferred from homology"/>
<dbReference type="EMBL" id="CP003651">
    <property type="protein sequence ID" value="AFL94279.1"/>
    <property type="molecule type" value="Genomic_DNA"/>
</dbReference>
<comment type="function">
    <text evidence="5">Toxic component of a toxin-antitoxin (TA) system. An RNase.</text>
</comment>
<name>I3ZRE5_THECF</name>
<reference evidence="7 8" key="1">
    <citation type="journal article" date="2012" name="J. Bacteriol.">
        <title>Complete Genome Sequence of the Hyperthermophilic Archaeon Thermococcus sp. Strain CL1, Isolated from a Paralvinella sp. Polychaete Worm Collected from a Hydrothermal Vent.</title>
        <authorList>
            <person name="Jung J.H."/>
            <person name="Holden J.F."/>
            <person name="Seo D.H."/>
            <person name="Park K.H."/>
            <person name="Shin H."/>
            <person name="Ryu S."/>
            <person name="Lee J.H."/>
            <person name="Park C.S."/>
        </authorList>
    </citation>
    <scope>NUCLEOTIDE SEQUENCE [LARGE SCALE GENOMIC DNA]</scope>
    <source>
        <strain evidence="8">DSM 27260 / KACC 17922 / CL1</strain>
    </source>
</reference>
<dbReference type="GO" id="GO:0000287">
    <property type="term" value="F:magnesium ion binding"/>
    <property type="evidence" value="ECO:0007669"/>
    <property type="project" value="UniProtKB-UniRule"/>
</dbReference>
<organism evidence="7 8">
    <name type="scientific">Thermococcus cleftensis (strain DSM 27260 / KACC 17922 / CL1)</name>
    <dbReference type="NCBI Taxonomy" id="163003"/>
    <lineage>
        <taxon>Archaea</taxon>
        <taxon>Methanobacteriati</taxon>
        <taxon>Methanobacteriota</taxon>
        <taxon>Thermococci</taxon>
        <taxon>Thermococcales</taxon>
        <taxon>Thermococcaceae</taxon>
        <taxon>Thermococcus</taxon>
    </lineage>
</organism>
<evidence type="ECO:0000256" key="5">
    <source>
        <dbReference type="HAMAP-Rule" id="MF_00265"/>
    </source>
</evidence>
<keyword evidence="2 5" id="KW-0540">Nuclease</keyword>
<dbReference type="GO" id="GO:0090729">
    <property type="term" value="F:toxin activity"/>
    <property type="evidence" value="ECO:0007669"/>
    <property type="project" value="UniProtKB-KW"/>
</dbReference>
<comment type="cofactor">
    <cofactor evidence="5">
        <name>Mg(2+)</name>
        <dbReference type="ChEBI" id="CHEBI:18420"/>
    </cofactor>
</comment>
<sequence length="151" mass="17145">MRSFLVDSNVFIEALKGDGEAEDILSRLLRSDWRVFINDVVFSEVMYHFIRIRAGSYWSAKKNPEKVSKAVEEFERVVLPMLAIPDFLEVNYDISTIALRVSKTYGLLPNDALILATAEYYGVDTLVSLDRDFKSACRGEGIKLVTSIKEL</sequence>
<dbReference type="SMART" id="SM00670">
    <property type="entry name" value="PINc"/>
    <property type="match status" value="1"/>
</dbReference>
<protein>
    <recommendedName>
        <fullName evidence="5">Ribonuclease VapC</fullName>
        <shortName evidence="5">RNase VapC</shortName>
        <ecNumber evidence="5">3.1.-.-</ecNumber>
    </recommendedName>
    <alternativeName>
        <fullName evidence="5">Putative toxin VapC</fullName>
    </alternativeName>
</protein>
<feature type="binding site" evidence="5">
    <location>
        <position position="7"/>
    </location>
    <ligand>
        <name>Mg(2+)</name>
        <dbReference type="ChEBI" id="CHEBI:18420"/>
    </ligand>
</feature>
<dbReference type="STRING" id="163003.CL1_0064"/>
<dbReference type="GO" id="GO:0016787">
    <property type="term" value="F:hydrolase activity"/>
    <property type="evidence" value="ECO:0007669"/>
    <property type="project" value="UniProtKB-KW"/>
</dbReference>
<dbReference type="SUPFAM" id="SSF88723">
    <property type="entry name" value="PIN domain-like"/>
    <property type="match status" value="1"/>
</dbReference>
<evidence type="ECO:0000313" key="8">
    <source>
        <dbReference type="Proteomes" id="UP000006064"/>
    </source>
</evidence>
<feature type="binding site" evidence="5">
    <location>
        <position position="111"/>
    </location>
    <ligand>
        <name>Mg(2+)</name>
        <dbReference type="ChEBI" id="CHEBI:18420"/>
    </ligand>
</feature>
<accession>I3ZRE5</accession>
<keyword evidence="4 5" id="KW-0378">Hydrolase</keyword>
<dbReference type="KEGG" id="thm:CL1_0064"/>
<dbReference type="Proteomes" id="UP000006064">
    <property type="component" value="Chromosome"/>
</dbReference>
<keyword evidence="1 5" id="KW-1277">Toxin-antitoxin system</keyword>
<dbReference type="AlphaFoldDB" id="I3ZRE5"/>
<dbReference type="PANTHER" id="PTHR39677">
    <property type="entry name" value="RIBONUCLEASE VAPC6"/>
    <property type="match status" value="1"/>
</dbReference>
<evidence type="ECO:0000256" key="2">
    <source>
        <dbReference type="ARBA" id="ARBA00022722"/>
    </source>
</evidence>
<keyword evidence="5" id="KW-0800">Toxin</keyword>
<dbReference type="HAMAP" id="MF_00265">
    <property type="entry name" value="VapC_Nob1"/>
    <property type="match status" value="1"/>
</dbReference>
<dbReference type="PANTHER" id="PTHR39677:SF4">
    <property type="entry name" value="RIBONUCLEASE VAPC6"/>
    <property type="match status" value="1"/>
</dbReference>
<evidence type="ECO:0000256" key="4">
    <source>
        <dbReference type="ARBA" id="ARBA00022801"/>
    </source>
</evidence>
<dbReference type="InterPro" id="IPR002716">
    <property type="entry name" value="PIN_dom"/>
</dbReference>
<keyword evidence="3 5" id="KW-0479">Metal-binding</keyword>
<evidence type="ECO:0000256" key="3">
    <source>
        <dbReference type="ARBA" id="ARBA00022723"/>
    </source>
</evidence>
<dbReference type="GO" id="GO:0004540">
    <property type="term" value="F:RNA nuclease activity"/>
    <property type="evidence" value="ECO:0007669"/>
    <property type="project" value="InterPro"/>
</dbReference>
<keyword evidence="8" id="KW-1185">Reference proteome</keyword>
<dbReference type="EC" id="3.1.-.-" evidence="5"/>
<gene>
    <name evidence="5" type="primary">vapC</name>
    <name evidence="7" type="ORF">CL1_0064</name>
</gene>
<evidence type="ECO:0000256" key="1">
    <source>
        <dbReference type="ARBA" id="ARBA00022649"/>
    </source>
</evidence>
<feature type="domain" description="PIN" evidence="6">
    <location>
        <begin position="2"/>
        <end position="135"/>
    </location>
</feature>
<evidence type="ECO:0000259" key="6">
    <source>
        <dbReference type="SMART" id="SM00670"/>
    </source>
</evidence>
<dbReference type="OrthoDB" id="93300at2157"/>
<keyword evidence="5" id="KW-0460">Magnesium</keyword>
<comment type="similarity">
    <text evidence="5">Belongs to the PINc/VapC protein family.</text>
</comment>
<dbReference type="Gene3D" id="3.40.50.1010">
    <property type="entry name" value="5'-nuclease"/>
    <property type="match status" value="1"/>
</dbReference>
<dbReference type="CDD" id="cd18677">
    <property type="entry name" value="PIN_MjVapC2-VapC6_like"/>
    <property type="match status" value="1"/>
</dbReference>
<evidence type="ECO:0000313" key="7">
    <source>
        <dbReference type="EMBL" id="AFL94279.1"/>
    </source>
</evidence>